<dbReference type="KEGG" id="pgs:CPT03_06035"/>
<dbReference type="Proteomes" id="UP000223749">
    <property type="component" value="Chromosome"/>
</dbReference>
<dbReference type="RefSeq" id="WP_099437990.1">
    <property type="nucleotide sequence ID" value="NZ_CP024091.1"/>
</dbReference>
<evidence type="ECO:0000313" key="1">
    <source>
        <dbReference type="EMBL" id="ATP56048.1"/>
    </source>
</evidence>
<reference evidence="1 2" key="1">
    <citation type="submission" date="2017-10" db="EMBL/GenBank/DDBJ databases">
        <title>Whole genome of Pedobacter ginsengisoli T01R-27 isolated from tomato rhizosphere.</title>
        <authorList>
            <person name="Weon H.-Y."/>
            <person name="Lee S.A."/>
            <person name="Sang M.K."/>
            <person name="Song J."/>
        </authorList>
    </citation>
    <scope>NUCLEOTIDE SEQUENCE [LARGE SCALE GENOMIC DNA]</scope>
    <source>
        <strain evidence="1 2">T01R-27</strain>
    </source>
</reference>
<dbReference type="EMBL" id="CP024091">
    <property type="protein sequence ID" value="ATP56048.1"/>
    <property type="molecule type" value="Genomic_DNA"/>
</dbReference>
<dbReference type="OrthoDB" id="765575at2"/>
<name>A0A2D1U385_9SPHI</name>
<organism evidence="1 2">
    <name type="scientific">Pedobacter ginsengisoli</name>
    <dbReference type="NCBI Taxonomy" id="363852"/>
    <lineage>
        <taxon>Bacteria</taxon>
        <taxon>Pseudomonadati</taxon>
        <taxon>Bacteroidota</taxon>
        <taxon>Sphingobacteriia</taxon>
        <taxon>Sphingobacteriales</taxon>
        <taxon>Sphingobacteriaceae</taxon>
        <taxon>Pedobacter</taxon>
    </lineage>
</organism>
<protein>
    <submittedName>
        <fullName evidence="1">Uncharacterized protein</fullName>
    </submittedName>
</protein>
<accession>A0A2D1U385</accession>
<dbReference type="AlphaFoldDB" id="A0A2D1U385"/>
<keyword evidence="2" id="KW-1185">Reference proteome</keyword>
<proteinExistence type="predicted"/>
<gene>
    <name evidence="1" type="ORF">CPT03_06035</name>
</gene>
<evidence type="ECO:0000313" key="2">
    <source>
        <dbReference type="Proteomes" id="UP000223749"/>
    </source>
</evidence>
<sequence>MANIKLLFKEAVSQTSLTDVYQVNNTSKLVKIDLIIGDIGQASISTIKIDDEVLISEHLGTLTDFSVGRNKSIVNRFLNITTIVTDVNTEHDRTGIDFSITGGVNPYHYVLSKQVINQGDSVGYKIEIFFYK</sequence>